<dbReference type="Pfam" id="PF00069">
    <property type="entry name" value="Pkinase"/>
    <property type="match status" value="1"/>
</dbReference>
<dbReference type="GO" id="GO:0005737">
    <property type="term" value="C:cytoplasm"/>
    <property type="evidence" value="ECO:0007669"/>
    <property type="project" value="TreeGrafter"/>
</dbReference>
<sequence>EAAAAVTSLTRLQIVHRDLKPSNVLVNEAGQVVKLIDFGLAHAGDHSKIDKKNIVAATGTPVYLPPEVLREERVTHKLDVYSFAIILWEMLSRELPYNGLTFQEMVRR</sequence>
<evidence type="ECO:0000313" key="3">
    <source>
        <dbReference type="EnsemblProtists" id="EKX34204"/>
    </source>
</evidence>
<dbReference type="OrthoDB" id="339325at2759"/>
<dbReference type="RefSeq" id="XP_005821184.1">
    <property type="nucleotide sequence ID" value="XM_005821127.1"/>
</dbReference>
<dbReference type="eggNOG" id="KOG0192">
    <property type="taxonomic scope" value="Eukaryota"/>
</dbReference>
<evidence type="ECO:0000313" key="4">
    <source>
        <dbReference type="Proteomes" id="UP000011087"/>
    </source>
</evidence>
<accession>L1IE76</accession>
<protein>
    <recommendedName>
        <fullName evidence="1">Protein kinase domain-containing protein</fullName>
    </recommendedName>
</protein>
<dbReference type="GO" id="GO:0007165">
    <property type="term" value="P:signal transduction"/>
    <property type="evidence" value="ECO:0007669"/>
    <property type="project" value="TreeGrafter"/>
</dbReference>
<dbReference type="Proteomes" id="UP000011087">
    <property type="component" value="Unassembled WGS sequence"/>
</dbReference>
<dbReference type="InterPro" id="IPR050167">
    <property type="entry name" value="Ser_Thr_protein_kinase"/>
</dbReference>
<dbReference type="Gene3D" id="1.10.510.10">
    <property type="entry name" value="Transferase(Phosphotransferase) domain 1"/>
    <property type="match status" value="1"/>
</dbReference>
<dbReference type="GO" id="GO:0004672">
    <property type="term" value="F:protein kinase activity"/>
    <property type="evidence" value="ECO:0007669"/>
    <property type="project" value="InterPro"/>
</dbReference>
<reference evidence="3" key="3">
    <citation type="submission" date="2016-03" db="UniProtKB">
        <authorList>
            <consortium name="EnsemblProtists"/>
        </authorList>
    </citation>
    <scope>IDENTIFICATION</scope>
</reference>
<keyword evidence="4" id="KW-1185">Reference proteome</keyword>
<dbReference type="InterPro" id="IPR008271">
    <property type="entry name" value="Ser/Thr_kinase_AS"/>
</dbReference>
<dbReference type="GO" id="GO:0005524">
    <property type="term" value="F:ATP binding"/>
    <property type="evidence" value="ECO:0007669"/>
    <property type="project" value="InterPro"/>
</dbReference>
<dbReference type="PROSITE" id="PS00108">
    <property type="entry name" value="PROTEIN_KINASE_ST"/>
    <property type="match status" value="1"/>
</dbReference>
<dbReference type="SUPFAM" id="SSF56112">
    <property type="entry name" value="Protein kinase-like (PK-like)"/>
    <property type="match status" value="1"/>
</dbReference>
<dbReference type="HOGENOM" id="CLU_2203933_0_0_1"/>
<organism evidence="2">
    <name type="scientific">Guillardia theta (strain CCMP2712)</name>
    <name type="common">Cryptophyte</name>
    <dbReference type="NCBI Taxonomy" id="905079"/>
    <lineage>
        <taxon>Eukaryota</taxon>
        <taxon>Cryptophyceae</taxon>
        <taxon>Pyrenomonadales</taxon>
        <taxon>Geminigeraceae</taxon>
        <taxon>Guillardia</taxon>
    </lineage>
</organism>
<feature type="non-terminal residue" evidence="2">
    <location>
        <position position="1"/>
    </location>
</feature>
<dbReference type="STRING" id="905079.L1IE76"/>
<dbReference type="EMBL" id="JH993116">
    <property type="protein sequence ID" value="EKX34204.1"/>
    <property type="molecule type" value="Genomic_DNA"/>
</dbReference>
<feature type="domain" description="Protein kinase" evidence="1">
    <location>
        <begin position="1"/>
        <end position="108"/>
    </location>
</feature>
<dbReference type="GeneID" id="17290949"/>
<reference evidence="4" key="2">
    <citation type="submission" date="2012-11" db="EMBL/GenBank/DDBJ databases">
        <authorList>
            <person name="Kuo A."/>
            <person name="Curtis B.A."/>
            <person name="Tanifuji G."/>
            <person name="Burki F."/>
            <person name="Gruber A."/>
            <person name="Irimia M."/>
            <person name="Maruyama S."/>
            <person name="Arias M.C."/>
            <person name="Ball S.G."/>
            <person name="Gile G.H."/>
            <person name="Hirakawa Y."/>
            <person name="Hopkins J.F."/>
            <person name="Rensing S.A."/>
            <person name="Schmutz J."/>
            <person name="Symeonidi A."/>
            <person name="Elias M."/>
            <person name="Eveleigh R.J."/>
            <person name="Herman E.K."/>
            <person name="Klute M.J."/>
            <person name="Nakayama T."/>
            <person name="Obornik M."/>
            <person name="Reyes-Prieto A."/>
            <person name="Armbrust E.V."/>
            <person name="Aves S.J."/>
            <person name="Beiko R.G."/>
            <person name="Coutinho P."/>
            <person name="Dacks J.B."/>
            <person name="Durnford D.G."/>
            <person name="Fast N.M."/>
            <person name="Green B.R."/>
            <person name="Grisdale C."/>
            <person name="Hempe F."/>
            <person name="Henrissat B."/>
            <person name="Hoppner M.P."/>
            <person name="Ishida K.-I."/>
            <person name="Kim E."/>
            <person name="Koreny L."/>
            <person name="Kroth P.G."/>
            <person name="Liu Y."/>
            <person name="Malik S.-B."/>
            <person name="Maier U.G."/>
            <person name="McRose D."/>
            <person name="Mock T."/>
            <person name="Neilson J.A."/>
            <person name="Onodera N.T."/>
            <person name="Poole A.M."/>
            <person name="Pritham E.J."/>
            <person name="Richards T.A."/>
            <person name="Rocap G."/>
            <person name="Roy S.W."/>
            <person name="Sarai C."/>
            <person name="Schaack S."/>
            <person name="Shirato S."/>
            <person name="Slamovits C.H."/>
            <person name="Spencer D.F."/>
            <person name="Suzuki S."/>
            <person name="Worden A.Z."/>
            <person name="Zauner S."/>
            <person name="Barry K."/>
            <person name="Bell C."/>
            <person name="Bharti A.K."/>
            <person name="Crow J.A."/>
            <person name="Grimwood J."/>
            <person name="Kramer R."/>
            <person name="Lindquist E."/>
            <person name="Lucas S."/>
            <person name="Salamov A."/>
            <person name="McFadden G.I."/>
            <person name="Lane C.E."/>
            <person name="Keeling P.J."/>
            <person name="Gray M.W."/>
            <person name="Grigoriev I.V."/>
            <person name="Archibald J.M."/>
        </authorList>
    </citation>
    <scope>NUCLEOTIDE SEQUENCE</scope>
    <source>
        <strain evidence="4">CCMP2712</strain>
    </source>
</reference>
<dbReference type="PANTHER" id="PTHR23257">
    <property type="entry name" value="SERINE-THREONINE PROTEIN KINASE"/>
    <property type="match status" value="1"/>
</dbReference>
<proteinExistence type="predicted"/>
<dbReference type="PaxDb" id="55529-EKX34204"/>
<name>L1IE76_GUITC</name>
<dbReference type="KEGG" id="gtt:GUITHDRAFT_80740"/>
<dbReference type="OMA" id="EDYYNCE"/>
<gene>
    <name evidence="2" type="ORF">GUITHDRAFT_80740</name>
</gene>
<evidence type="ECO:0000313" key="2">
    <source>
        <dbReference type="EMBL" id="EKX34204.1"/>
    </source>
</evidence>
<dbReference type="EnsemblProtists" id="EKX34204">
    <property type="protein sequence ID" value="EKX34204"/>
    <property type="gene ID" value="GUITHDRAFT_80740"/>
</dbReference>
<dbReference type="InterPro" id="IPR000719">
    <property type="entry name" value="Prot_kinase_dom"/>
</dbReference>
<dbReference type="AlphaFoldDB" id="L1IE76"/>
<reference evidence="2 4" key="1">
    <citation type="journal article" date="2012" name="Nature">
        <title>Algal genomes reveal evolutionary mosaicism and the fate of nucleomorphs.</title>
        <authorList>
            <consortium name="DOE Joint Genome Institute"/>
            <person name="Curtis B.A."/>
            <person name="Tanifuji G."/>
            <person name="Burki F."/>
            <person name="Gruber A."/>
            <person name="Irimia M."/>
            <person name="Maruyama S."/>
            <person name="Arias M.C."/>
            <person name="Ball S.G."/>
            <person name="Gile G.H."/>
            <person name="Hirakawa Y."/>
            <person name="Hopkins J.F."/>
            <person name="Kuo A."/>
            <person name="Rensing S.A."/>
            <person name="Schmutz J."/>
            <person name="Symeonidi A."/>
            <person name="Elias M."/>
            <person name="Eveleigh R.J."/>
            <person name="Herman E.K."/>
            <person name="Klute M.J."/>
            <person name="Nakayama T."/>
            <person name="Obornik M."/>
            <person name="Reyes-Prieto A."/>
            <person name="Armbrust E.V."/>
            <person name="Aves S.J."/>
            <person name="Beiko R.G."/>
            <person name="Coutinho P."/>
            <person name="Dacks J.B."/>
            <person name="Durnford D.G."/>
            <person name="Fast N.M."/>
            <person name="Green B.R."/>
            <person name="Grisdale C.J."/>
            <person name="Hempel F."/>
            <person name="Henrissat B."/>
            <person name="Hoppner M.P."/>
            <person name="Ishida K."/>
            <person name="Kim E."/>
            <person name="Koreny L."/>
            <person name="Kroth P.G."/>
            <person name="Liu Y."/>
            <person name="Malik S.B."/>
            <person name="Maier U.G."/>
            <person name="McRose D."/>
            <person name="Mock T."/>
            <person name="Neilson J.A."/>
            <person name="Onodera N.T."/>
            <person name="Poole A.M."/>
            <person name="Pritham E.J."/>
            <person name="Richards T.A."/>
            <person name="Rocap G."/>
            <person name="Roy S.W."/>
            <person name="Sarai C."/>
            <person name="Schaack S."/>
            <person name="Shirato S."/>
            <person name="Slamovits C.H."/>
            <person name="Spencer D.F."/>
            <person name="Suzuki S."/>
            <person name="Worden A.Z."/>
            <person name="Zauner S."/>
            <person name="Barry K."/>
            <person name="Bell C."/>
            <person name="Bharti A.K."/>
            <person name="Crow J.A."/>
            <person name="Grimwood J."/>
            <person name="Kramer R."/>
            <person name="Lindquist E."/>
            <person name="Lucas S."/>
            <person name="Salamov A."/>
            <person name="McFadden G.I."/>
            <person name="Lane C.E."/>
            <person name="Keeling P.J."/>
            <person name="Gray M.W."/>
            <person name="Grigoriev I.V."/>
            <person name="Archibald J.M."/>
        </authorList>
    </citation>
    <scope>NUCLEOTIDE SEQUENCE</scope>
    <source>
        <strain evidence="2 4">CCMP2712</strain>
    </source>
</reference>
<evidence type="ECO:0000259" key="1">
    <source>
        <dbReference type="PROSITE" id="PS50011"/>
    </source>
</evidence>
<dbReference type="InterPro" id="IPR011009">
    <property type="entry name" value="Kinase-like_dom_sf"/>
</dbReference>
<dbReference type="PROSITE" id="PS50011">
    <property type="entry name" value="PROTEIN_KINASE_DOM"/>
    <property type="match status" value="1"/>
</dbReference>